<dbReference type="Pfam" id="PF07310">
    <property type="entry name" value="PAS_5"/>
    <property type="match status" value="1"/>
</dbReference>
<protein>
    <submittedName>
        <fullName evidence="1">PAS domain-containing protein</fullName>
    </submittedName>
</protein>
<dbReference type="RefSeq" id="WP_132706431.1">
    <property type="nucleotide sequence ID" value="NZ_JACIGF010000001.1"/>
</dbReference>
<comment type="caution">
    <text evidence="1">The sequence shown here is derived from an EMBL/GenBank/DDBJ whole genome shotgun (WGS) entry which is preliminary data.</text>
</comment>
<organism evidence="1 2">
    <name type="scientific">Rhodothalassium salexigens DSM 2132</name>
    <dbReference type="NCBI Taxonomy" id="1188247"/>
    <lineage>
        <taxon>Bacteria</taxon>
        <taxon>Pseudomonadati</taxon>
        <taxon>Pseudomonadota</taxon>
        <taxon>Alphaproteobacteria</taxon>
        <taxon>Rhodothalassiales</taxon>
        <taxon>Rhodothalassiaceae</taxon>
        <taxon>Rhodothalassium</taxon>
    </lineage>
</organism>
<keyword evidence="2" id="KW-1185">Reference proteome</keyword>
<dbReference type="InterPro" id="IPR009922">
    <property type="entry name" value="DUF1457"/>
</dbReference>
<gene>
    <name evidence="1" type="ORF">EV659_10168</name>
</gene>
<dbReference type="EMBL" id="SLXO01000001">
    <property type="protein sequence ID" value="TCP38172.1"/>
    <property type="molecule type" value="Genomic_DNA"/>
</dbReference>
<dbReference type="Proteomes" id="UP000295399">
    <property type="component" value="Unassembled WGS sequence"/>
</dbReference>
<dbReference type="OrthoDB" id="8480244at2"/>
<evidence type="ECO:0000313" key="2">
    <source>
        <dbReference type="Proteomes" id="UP000295399"/>
    </source>
</evidence>
<name>A0A4R2PQS3_RHOSA</name>
<dbReference type="InParanoid" id="A0A4R2PQS3"/>
<reference evidence="1 2" key="1">
    <citation type="submission" date="2019-03" db="EMBL/GenBank/DDBJ databases">
        <title>Genomic Encyclopedia of Type Strains, Phase IV (KMG-IV): sequencing the most valuable type-strain genomes for metagenomic binning, comparative biology and taxonomic classification.</title>
        <authorList>
            <person name="Goeker M."/>
        </authorList>
    </citation>
    <scope>NUCLEOTIDE SEQUENCE [LARGE SCALE GENOMIC DNA]</scope>
    <source>
        <strain evidence="1 2">DSM 2132</strain>
    </source>
</reference>
<dbReference type="AlphaFoldDB" id="A0A4R2PQS3"/>
<sequence length="178" mass="20119">MVSFLALPTREDIQFGRYRSLTADEIRAVPRFDTLLRAIERRTGGTRLASRQDIRPADFKAELPNVFIWDLIRDQTGRVVDARARLTGTEMSHFYGEITGQRWSDYIAPEVAERAITSCRKVSETKQVFAYLVHGITKKQFFVNLYVLYVPLSPDGTTVDQVFGAIALAHGETEPPPA</sequence>
<proteinExistence type="predicted"/>
<evidence type="ECO:0000313" key="1">
    <source>
        <dbReference type="EMBL" id="TCP38172.1"/>
    </source>
</evidence>
<accession>A0A4R2PQS3</accession>